<comment type="caution">
    <text evidence="1">The sequence shown here is derived from an EMBL/GenBank/DDBJ whole genome shotgun (WGS) entry which is preliminary data.</text>
</comment>
<dbReference type="AlphaFoldDB" id="A0A286TWZ3"/>
<dbReference type="OrthoDB" id="3078598at2"/>
<evidence type="ECO:0000313" key="2">
    <source>
        <dbReference type="Proteomes" id="UP000218542"/>
    </source>
</evidence>
<dbReference type="RefSeq" id="WP_096893708.1">
    <property type="nucleotide sequence ID" value="NZ_BAOS01000010.1"/>
</dbReference>
<dbReference type="EMBL" id="BAOS01000010">
    <property type="protein sequence ID" value="GAX60385.1"/>
    <property type="molecule type" value="Genomic_DNA"/>
</dbReference>
<keyword evidence="2" id="KW-1185">Reference proteome</keyword>
<organism evidence="1 2">
    <name type="scientific">Candidatus Scalindua japonica</name>
    <dbReference type="NCBI Taxonomy" id="1284222"/>
    <lineage>
        <taxon>Bacteria</taxon>
        <taxon>Pseudomonadati</taxon>
        <taxon>Planctomycetota</taxon>
        <taxon>Candidatus Brocadiia</taxon>
        <taxon>Candidatus Brocadiales</taxon>
        <taxon>Candidatus Scalinduaceae</taxon>
        <taxon>Candidatus Scalindua</taxon>
    </lineage>
</organism>
<name>A0A286TWZ3_9BACT</name>
<accession>A0A286TWZ3</accession>
<reference evidence="2" key="1">
    <citation type="journal article" date="2017" name="Environ. Microbiol. Rep.">
        <title>Genetic Diversity of Marine Anaerobic Ammonium-Oxidizing Bacteria as Revealed by Genomic and Proteomic Analyses of 'Candidatus Scalindua japonica'.</title>
        <authorList>
            <person name="Oshiki M."/>
            <person name="Mizuto K."/>
            <person name="Kimura Z."/>
            <person name="Kindaichi T."/>
            <person name="Satoh H."/>
            <person name="Okabe S."/>
        </authorList>
    </citation>
    <scope>NUCLEOTIDE SEQUENCE [LARGE SCALE GENOMIC DNA]</scope>
    <source>
        <strain evidence="2">husup-a2</strain>
    </source>
</reference>
<sequence length="142" mass="16756">MRGTISVGDAILNKDSGKYLGQPIIEAARTERLQKWIGVSFGNSFNKPGFNNGFHLNTVLPYMSHYKPDVQENDEKKKYCTGMTVDWPRRWRESRTIDIQPLVSKLDTDPRFSDYYEQTLRFIRFSEENHDWFKKEKHLSYG</sequence>
<gene>
    <name evidence="1" type="ORF">SCALIN_C10_0145</name>
</gene>
<evidence type="ECO:0000313" key="1">
    <source>
        <dbReference type="EMBL" id="GAX60385.1"/>
    </source>
</evidence>
<dbReference type="Proteomes" id="UP000218542">
    <property type="component" value="Unassembled WGS sequence"/>
</dbReference>
<proteinExistence type="predicted"/>
<protein>
    <submittedName>
        <fullName evidence="1">Uncharacterized protein</fullName>
    </submittedName>
</protein>